<evidence type="ECO:0000313" key="1">
    <source>
        <dbReference type="EMBL" id="MFA3842631.1"/>
    </source>
</evidence>
<reference evidence="1 2" key="1">
    <citation type="submission" date="2024-08" db="EMBL/GenBank/DDBJ databases">
        <title>Genome sequence of Streptomyces aureus CACIA-1.46HGO.</title>
        <authorList>
            <person name="Evangelista-Martinez Z."/>
        </authorList>
    </citation>
    <scope>NUCLEOTIDE SEQUENCE [LARGE SCALE GENOMIC DNA]</scope>
    <source>
        <strain evidence="1 2">CACIA-1.46HGO</strain>
    </source>
</reference>
<gene>
    <name evidence="1" type="ORF">ACEG43_41815</name>
</gene>
<comment type="caution">
    <text evidence="1">The sequence shown here is derived from an EMBL/GenBank/DDBJ whole genome shotgun (WGS) entry which is preliminary data.</text>
</comment>
<accession>A0ABV4SVZ3</accession>
<sequence>MVTVDMPILEYGLPGRGMEPKRAADRPIALHPGAVWQPLAVTDVDMRERHSPQSAPN</sequence>
<keyword evidence="2" id="KW-1185">Reference proteome</keyword>
<dbReference type="RefSeq" id="WP_326715554.1">
    <property type="nucleotide sequence ID" value="NZ_BAAAKQ010000016.1"/>
</dbReference>
<evidence type="ECO:0000313" key="2">
    <source>
        <dbReference type="Proteomes" id="UP001571476"/>
    </source>
</evidence>
<proteinExistence type="predicted"/>
<dbReference type="EMBL" id="JBGOSP010000041">
    <property type="protein sequence ID" value="MFA3842631.1"/>
    <property type="molecule type" value="Genomic_DNA"/>
</dbReference>
<name>A0ABV4SVZ3_9ACTN</name>
<protein>
    <submittedName>
        <fullName evidence="1">Uncharacterized protein</fullName>
    </submittedName>
</protein>
<organism evidence="1 2">
    <name type="scientific">Streptomyces aureus</name>
    <dbReference type="NCBI Taxonomy" id="193461"/>
    <lineage>
        <taxon>Bacteria</taxon>
        <taxon>Bacillati</taxon>
        <taxon>Actinomycetota</taxon>
        <taxon>Actinomycetes</taxon>
        <taxon>Kitasatosporales</taxon>
        <taxon>Streptomycetaceae</taxon>
        <taxon>Streptomyces</taxon>
    </lineage>
</organism>
<dbReference type="Proteomes" id="UP001571476">
    <property type="component" value="Unassembled WGS sequence"/>
</dbReference>